<dbReference type="PANTHER" id="PTHR30389">
    <property type="entry name" value="FUMARATE HYDRATASE-RELATED"/>
    <property type="match status" value="1"/>
</dbReference>
<dbReference type="GO" id="GO:0006099">
    <property type="term" value="P:tricarboxylic acid cycle"/>
    <property type="evidence" value="ECO:0007669"/>
    <property type="project" value="UniProtKB-KW"/>
</dbReference>
<dbReference type="SUPFAM" id="SSF117457">
    <property type="entry name" value="FumA C-terminal domain-like"/>
    <property type="match status" value="1"/>
</dbReference>
<evidence type="ECO:0000256" key="8">
    <source>
        <dbReference type="ARBA" id="ARBA00022723"/>
    </source>
</evidence>
<dbReference type="Pfam" id="PF05683">
    <property type="entry name" value="Fumerase_C"/>
    <property type="match status" value="1"/>
</dbReference>
<dbReference type="EMBL" id="CR940352">
    <property type="protein sequence ID" value="CAI75315.1"/>
    <property type="molecule type" value="Genomic_DNA"/>
</dbReference>
<evidence type="ECO:0000256" key="9">
    <source>
        <dbReference type="ARBA" id="ARBA00023004"/>
    </source>
</evidence>
<evidence type="ECO:0000259" key="13">
    <source>
        <dbReference type="Pfam" id="PF05683"/>
    </source>
</evidence>
<keyword evidence="11 14" id="KW-0456">Lyase</keyword>
<keyword evidence="6" id="KW-0004">4Fe-4S</keyword>
<evidence type="ECO:0000259" key="12">
    <source>
        <dbReference type="Pfam" id="PF05681"/>
    </source>
</evidence>
<dbReference type="eggNOG" id="ENOG502QT04">
    <property type="taxonomic scope" value="Eukaryota"/>
</dbReference>
<comment type="cofactor">
    <cofactor evidence="1">
        <name>[4Fe-4S] cluster</name>
        <dbReference type="ChEBI" id="CHEBI:49883"/>
    </cofactor>
</comment>
<dbReference type="InterPro" id="IPR004647">
    <property type="entry name" value="Fe-S_hydro-lyase_TtdB-typ_cat"/>
</dbReference>
<evidence type="ECO:0000256" key="6">
    <source>
        <dbReference type="ARBA" id="ARBA00022485"/>
    </source>
</evidence>
<dbReference type="KEGG" id="tan:TA03430"/>
<evidence type="ECO:0000313" key="15">
    <source>
        <dbReference type="Proteomes" id="UP000001950"/>
    </source>
</evidence>
<dbReference type="PIRSF" id="PIRSF001394">
    <property type="entry name" value="Fe_dep_fumar_hy"/>
    <property type="match status" value="1"/>
</dbReference>
<keyword evidence="15" id="KW-1185">Reference proteome</keyword>
<evidence type="ECO:0000313" key="14">
    <source>
        <dbReference type="EMBL" id="CAI75315.1"/>
    </source>
</evidence>
<dbReference type="OrthoDB" id="411469at2759"/>
<dbReference type="Proteomes" id="UP000001950">
    <property type="component" value="Chromosome 3"/>
</dbReference>
<dbReference type="VEuPathDB" id="PiroplasmaDB:TA03430"/>
<proteinExistence type="inferred from homology"/>
<dbReference type="RefSeq" id="XP_954791.1">
    <property type="nucleotide sequence ID" value="XM_949698.1"/>
</dbReference>
<protein>
    <recommendedName>
        <fullName evidence="5">fumarate hydratase</fullName>
        <ecNumber evidence="5">4.2.1.2</ecNumber>
    </recommendedName>
</protein>
<dbReference type="InterPro" id="IPR004646">
    <property type="entry name" value="Fe-S_hydro-lyase_TtdA-typ_cat"/>
</dbReference>
<dbReference type="PANTHER" id="PTHR30389:SF0">
    <property type="entry name" value="FUMARATE HYDRATASE CLASS I, AEROBIC"/>
    <property type="match status" value="1"/>
</dbReference>
<evidence type="ECO:0000256" key="7">
    <source>
        <dbReference type="ARBA" id="ARBA00022532"/>
    </source>
</evidence>
<comment type="subunit">
    <text evidence="4">Homodimer.</text>
</comment>
<dbReference type="Pfam" id="PF05681">
    <property type="entry name" value="Fumerase"/>
    <property type="match status" value="1"/>
</dbReference>
<keyword evidence="10" id="KW-0411">Iron-sulfur</keyword>
<dbReference type="GO" id="GO:0004333">
    <property type="term" value="F:fumarate hydratase activity"/>
    <property type="evidence" value="ECO:0007669"/>
    <property type="project" value="UniProtKB-EC"/>
</dbReference>
<keyword evidence="9" id="KW-0408">Iron</keyword>
<gene>
    <name evidence="14" type="ORF">TA03430</name>
</gene>
<dbReference type="NCBIfam" id="TIGR00723">
    <property type="entry name" value="ttdB_fumA_fumB"/>
    <property type="match status" value="1"/>
</dbReference>
<feature type="domain" description="Fe-S hydro-lyase tartrate dehydratase alpha-type catalytic" evidence="12">
    <location>
        <begin position="115"/>
        <end position="399"/>
    </location>
</feature>
<reference evidence="14 15" key="1">
    <citation type="journal article" date="2005" name="Science">
        <title>Genome of the host-cell transforming parasite Theileria annulata compared with T. parva.</title>
        <authorList>
            <person name="Pain A."/>
            <person name="Renauld H."/>
            <person name="Berriman M."/>
            <person name="Murphy L."/>
            <person name="Yeats C.A."/>
            <person name="Weir W."/>
            <person name="Kerhornou A."/>
            <person name="Aslett M."/>
            <person name="Bishop R."/>
            <person name="Bouchier C."/>
            <person name="Cochet M."/>
            <person name="Coulson R.M.R."/>
            <person name="Cronin A."/>
            <person name="de Villiers E.P."/>
            <person name="Fraser A."/>
            <person name="Fosker N."/>
            <person name="Gardner M."/>
            <person name="Goble A."/>
            <person name="Griffiths-Jones S."/>
            <person name="Harris D.E."/>
            <person name="Katzer F."/>
            <person name="Larke N."/>
            <person name="Lord A."/>
            <person name="Maser P."/>
            <person name="McKellar S."/>
            <person name="Mooney P."/>
            <person name="Morton F."/>
            <person name="Nene V."/>
            <person name="O'Neil S."/>
            <person name="Price C."/>
            <person name="Quail M.A."/>
            <person name="Rabbinowitsch E."/>
            <person name="Rawlings N.D."/>
            <person name="Rutter S."/>
            <person name="Saunders D."/>
            <person name="Seeger K."/>
            <person name="Shah T."/>
            <person name="Squares R."/>
            <person name="Squares S."/>
            <person name="Tivey A."/>
            <person name="Walker A.R."/>
            <person name="Woodward J."/>
            <person name="Dobbelaere D.A.E."/>
            <person name="Langsley G."/>
            <person name="Rajandream M.A."/>
            <person name="McKeever D."/>
            <person name="Shiels B."/>
            <person name="Tait A."/>
            <person name="Barrell B.G."/>
            <person name="Hall N."/>
        </authorList>
    </citation>
    <scope>NUCLEOTIDE SEQUENCE [LARGE SCALE GENOMIC DNA]</scope>
    <source>
        <strain evidence="15">Ankara</strain>
    </source>
</reference>
<name>Q4UCY6_THEAN</name>
<dbReference type="EC" id="4.2.1.2" evidence="5"/>
<evidence type="ECO:0000256" key="1">
    <source>
        <dbReference type="ARBA" id="ARBA00001966"/>
    </source>
</evidence>
<accession>Q4UCY6</accession>
<dbReference type="AlphaFoldDB" id="Q4UCY6"/>
<dbReference type="InterPro" id="IPR036660">
    <property type="entry name" value="Fe-S_hydroAse_TtdB_cat_sf"/>
</dbReference>
<evidence type="ECO:0000256" key="10">
    <source>
        <dbReference type="ARBA" id="ARBA00023014"/>
    </source>
</evidence>
<dbReference type="GO" id="GO:0051539">
    <property type="term" value="F:4 iron, 4 sulfur cluster binding"/>
    <property type="evidence" value="ECO:0007669"/>
    <property type="project" value="UniProtKB-KW"/>
</dbReference>
<dbReference type="STRING" id="5874.Q4UCY6"/>
<dbReference type="Gene3D" id="3.20.130.10">
    <property type="entry name" value="Fe-S hydro-lyase, tartrate dehydratase beta-type, catalytic domain"/>
    <property type="match status" value="1"/>
</dbReference>
<dbReference type="InterPro" id="IPR051208">
    <property type="entry name" value="Class-I_Fumarase/Tartrate_DH"/>
</dbReference>
<evidence type="ECO:0000256" key="3">
    <source>
        <dbReference type="ARBA" id="ARBA00008876"/>
    </source>
</evidence>
<evidence type="ECO:0000256" key="2">
    <source>
        <dbReference type="ARBA" id="ARBA00004859"/>
    </source>
</evidence>
<dbReference type="InterPro" id="IPR011167">
    <property type="entry name" value="Fe_dep_fumarate_hydratase"/>
</dbReference>
<dbReference type="FunCoup" id="Q4UCY6">
    <property type="interactions" value="33"/>
</dbReference>
<keyword evidence="8" id="KW-0479">Metal-binding</keyword>
<evidence type="ECO:0000256" key="4">
    <source>
        <dbReference type="ARBA" id="ARBA00011738"/>
    </source>
</evidence>
<evidence type="ECO:0000256" key="11">
    <source>
        <dbReference type="ARBA" id="ARBA00023239"/>
    </source>
</evidence>
<sequence>MTIFMNFVKNINSCLYRNLIKNMFQNPCQNCKCNSSNSSLICSNFTTNRYFSNTLVEYNNKFVELFPKNSENDTVKFKRLDDLSKLLRLNESNLVKSDGTNLKFLNVPPEVLTQLTSLAFTEIMHFLRTEHLAQLRKVFDDPESSDNDRFVSMQLLKNACISAGKYFFLLILLYRVLPGCQDTGTAIVIGKRGNNIFSENDTNSITKGIYNCYINKNFRYSQMSALNMYEEVNTRCNLPAQVELYSQDGIDYEFLFIAKGGGSANKTFLYQQTKSILNEKMLIEFLMEQIKTIGTSACPPYHLAIVIGGLSAEMTLKTVKLASCKYLDNLPTEGNLFGNAFRDLDFEQTILQKTREIGIGAQFGGKYFCHDVRIIRLPRHGASCPIGIGVSCSADRQVLAKINPTGGLLIIFQYFLVYLEELEHDPAQFLPTIGHVPNTKEINIDLTIGMEKVLEQVRKFPVKTRLLLNGPLIVARDIAHAMIVEQFDKTGQLPNYIKDFPIYYAGPAKRPDGYVSGSFGPTTAGRMDSYASKLMEHGASLITLAKGNRSRSFVNACKKFGGVYLGSVGGPAALIAEDCIESVEVVDFPQLGMEAVHKILVKNFPAFVVVDSKGNDFYSQWS</sequence>
<comment type="pathway">
    <text evidence="2">Carbohydrate metabolism; tricarboxylic acid cycle; (S)-malate from fumarate: step 1/1.</text>
</comment>
<dbReference type="InParanoid" id="Q4UCY6"/>
<dbReference type="GO" id="GO:0046872">
    <property type="term" value="F:metal ion binding"/>
    <property type="evidence" value="ECO:0007669"/>
    <property type="project" value="UniProtKB-KW"/>
</dbReference>
<feature type="domain" description="Fe-S hydro-lyase tartrate dehydratase beta-type catalytic" evidence="13">
    <location>
        <begin position="418"/>
        <end position="621"/>
    </location>
</feature>
<evidence type="ECO:0000256" key="5">
    <source>
        <dbReference type="ARBA" id="ARBA00012921"/>
    </source>
</evidence>
<keyword evidence="7" id="KW-0816">Tricarboxylic acid cycle</keyword>
<dbReference type="GeneID" id="3864620"/>
<comment type="similarity">
    <text evidence="3">Belongs to the class-I fumarase family.</text>
</comment>
<dbReference type="OMA" id="AGVLPMC"/>
<organism evidence="14 15">
    <name type="scientific">Theileria annulata</name>
    <dbReference type="NCBI Taxonomy" id="5874"/>
    <lineage>
        <taxon>Eukaryota</taxon>
        <taxon>Sar</taxon>
        <taxon>Alveolata</taxon>
        <taxon>Apicomplexa</taxon>
        <taxon>Aconoidasida</taxon>
        <taxon>Piroplasmida</taxon>
        <taxon>Theileriidae</taxon>
        <taxon>Theileria</taxon>
    </lineage>
</organism>